<dbReference type="InterPro" id="IPR033124">
    <property type="entry name" value="Ser_caboxypep_his_AS"/>
</dbReference>
<evidence type="ECO:0000256" key="10">
    <source>
        <dbReference type="HAMAP-Rule" id="MF_03190"/>
    </source>
</evidence>
<dbReference type="EC" id="2.1.1.-" evidence="10"/>
<feature type="binding site" evidence="10">
    <location>
        <position position="152"/>
    </location>
    <ligand>
        <name>S-adenosyl-L-methionine</name>
        <dbReference type="ChEBI" id="CHEBI:59789"/>
    </ligand>
</feature>
<comment type="caution">
    <text evidence="11">The sequence shown here is derived from an EMBL/GenBank/DDBJ whole genome shotgun (WGS) entry which is preliminary data.</text>
</comment>
<dbReference type="Gene3D" id="3.40.50.150">
    <property type="entry name" value="Vaccinia Virus protein VP39"/>
    <property type="match status" value="1"/>
</dbReference>
<keyword evidence="2 10" id="KW-0489">Methyltransferase</keyword>
<comment type="function">
    <text evidence="10">O-methyltransferase required for two non-consecutive steps during ubiquinone biosynthesis. Catalyzes the 2 O-methylation of 3,4-dihydroxy-5-(all-trans-polyprenyl)benzoic acid into 4-hydroxy-3-methoxy-5-(all-trans-polyprenyl)benzoic acid. Also catalyzes the last step of ubiquinone biosynthesis by mediating methylation of 3-demethylubiquinone into ubiquinone. Also able to mediate the methylation of 3-demethylubiquinol into ubiquinol.</text>
</comment>
<comment type="catalytic activity">
    <reaction evidence="10">
        <text>a 3,4-dihydroxy-5-(all-trans-polyprenyl)benzoate + S-adenosyl-L-methionine = a 4-hydroxy-3-methoxy-5-(all-trans-polyprenyl)benzoate + S-adenosyl-L-homocysteine + H(+)</text>
        <dbReference type="Rhea" id="RHEA:44452"/>
        <dbReference type="Rhea" id="RHEA-COMP:10930"/>
        <dbReference type="Rhea" id="RHEA-COMP:10931"/>
        <dbReference type="ChEBI" id="CHEBI:15378"/>
        <dbReference type="ChEBI" id="CHEBI:57856"/>
        <dbReference type="ChEBI" id="CHEBI:59789"/>
        <dbReference type="ChEBI" id="CHEBI:64694"/>
        <dbReference type="ChEBI" id="CHEBI:84443"/>
        <dbReference type="EC" id="2.1.1.114"/>
    </reaction>
</comment>
<dbReference type="PROSITE" id="PS00560">
    <property type="entry name" value="CARBOXYPEPT_SER_HIS"/>
    <property type="match status" value="1"/>
</dbReference>
<feature type="binding site" evidence="10">
    <location>
        <position position="209"/>
    </location>
    <ligand>
        <name>S-adenosyl-L-methionine</name>
        <dbReference type="ChEBI" id="CHEBI:59789"/>
    </ligand>
</feature>
<comment type="similarity">
    <text evidence="1">Belongs to the peptidase S10 family.</text>
</comment>
<comment type="pathway">
    <text evidence="10">Cofactor biosynthesis; ubiquinone biosynthesis.</text>
</comment>
<feature type="binding site" evidence="10">
    <location>
        <position position="99"/>
    </location>
    <ligand>
        <name>S-adenosyl-L-methionine</name>
        <dbReference type="ChEBI" id="CHEBI:59789"/>
    </ligand>
</feature>
<dbReference type="Pfam" id="PF00450">
    <property type="entry name" value="Peptidase_S10"/>
    <property type="match status" value="2"/>
</dbReference>
<dbReference type="InterPro" id="IPR029058">
    <property type="entry name" value="AB_hydrolase_fold"/>
</dbReference>
<feature type="binding site" evidence="10">
    <location>
        <position position="129"/>
    </location>
    <ligand>
        <name>S-adenosyl-L-methionine</name>
        <dbReference type="ChEBI" id="CHEBI:59789"/>
    </ligand>
</feature>
<dbReference type="EC" id="2.1.1.64" evidence="10"/>
<dbReference type="Proteomes" id="UP001217918">
    <property type="component" value="Unassembled WGS sequence"/>
</dbReference>
<comment type="catalytic activity">
    <reaction evidence="10">
        <text>a 3-demethylubiquinone + S-adenosyl-L-methionine = a ubiquinone + S-adenosyl-L-homocysteine</text>
        <dbReference type="Rhea" id="RHEA:81215"/>
        <dbReference type="Rhea" id="RHEA-COMP:9565"/>
        <dbReference type="Rhea" id="RHEA-COMP:19654"/>
        <dbReference type="ChEBI" id="CHEBI:16389"/>
        <dbReference type="ChEBI" id="CHEBI:57856"/>
        <dbReference type="ChEBI" id="CHEBI:59789"/>
        <dbReference type="ChEBI" id="CHEBI:231825"/>
    </reaction>
</comment>
<dbReference type="NCBIfam" id="TIGR01983">
    <property type="entry name" value="UbiG"/>
    <property type="match status" value="1"/>
</dbReference>
<name>A0AAD9MEU0_9PEZI</name>
<reference evidence="11" key="1">
    <citation type="journal article" date="2023" name="Mol. Plant Microbe Interact.">
        <title>Elucidating the Obligate Nature and Biological Capacity of an Invasive Fungal Corn Pathogen.</title>
        <authorList>
            <person name="MacCready J.S."/>
            <person name="Roggenkamp E.M."/>
            <person name="Gdanetz K."/>
            <person name="Chilvers M.I."/>
        </authorList>
    </citation>
    <scope>NUCLEOTIDE SEQUENCE</scope>
    <source>
        <strain evidence="11">PM02</strain>
    </source>
</reference>
<comment type="subcellular location">
    <subcellularLocation>
        <location evidence="10">Mitochondrion inner membrane</location>
        <topology evidence="10">Peripheral membrane protein</topology>
        <orientation evidence="10">Matrix side</orientation>
    </subcellularLocation>
</comment>
<dbReference type="SUPFAM" id="SSF53335">
    <property type="entry name" value="S-adenosyl-L-methionine-dependent methyltransferases"/>
    <property type="match status" value="1"/>
</dbReference>
<evidence type="ECO:0000313" key="11">
    <source>
        <dbReference type="EMBL" id="KAK2074459.1"/>
    </source>
</evidence>
<evidence type="ECO:0000256" key="8">
    <source>
        <dbReference type="ARBA" id="ARBA00022801"/>
    </source>
</evidence>
<comment type="similarity">
    <text evidence="10">Belongs to the class I-like SAM-binding methyltransferase superfamily. UbiG/COQ3 family.</text>
</comment>
<evidence type="ECO:0000256" key="4">
    <source>
        <dbReference type="ARBA" id="ARBA00022670"/>
    </source>
</evidence>
<dbReference type="GO" id="GO:0046872">
    <property type="term" value="F:metal ion binding"/>
    <property type="evidence" value="ECO:0007669"/>
    <property type="project" value="UniProtKB-KW"/>
</dbReference>
<dbReference type="GO" id="GO:0031314">
    <property type="term" value="C:extrinsic component of mitochondrial inner membrane"/>
    <property type="evidence" value="ECO:0007669"/>
    <property type="project" value="UniProtKB-UniRule"/>
</dbReference>
<dbReference type="EMBL" id="JAQQPM010000008">
    <property type="protein sequence ID" value="KAK2074459.1"/>
    <property type="molecule type" value="Genomic_DNA"/>
</dbReference>
<keyword evidence="10" id="KW-0999">Mitochondrion inner membrane</keyword>
<evidence type="ECO:0000256" key="9">
    <source>
        <dbReference type="ARBA" id="ARBA00023180"/>
    </source>
</evidence>
<keyword evidence="8" id="KW-0378">Hydrolase</keyword>
<keyword evidence="3" id="KW-0121">Carboxypeptidase</keyword>
<evidence type="ECO:0000313" key="12">
    <source>
        <dbReference type="Proteomes" id="UP001217918"/>
    </source>
</evidence>
<evidence type="ECO:0000256" key="5">
    <source>
        <dbReference type="ARBA" id="ARBA00022679"/>
    </source>
</evidence>
<keyword evidence="10" id="KW-0479">Metal-binding</keyword>
<dbReference type="AlphaFoldDB" id="A0AAD9MEU0"/>
<dbReference type="CDD" id="cd02440">
    <property type="entry name" value="AdoMet_MTases"/>
    <property type="match status" value="1"/>
</dbReference>
<keyword evidence="12" id="KW-1185">Reference proteome</keyword>
<dbReference type="InterPro" id="IPR010233">
    <property type="entry name" value="UbiG_MeTrfase"/>
</dbReference>
<dbReference type="PANTHER" id="PTHR43464">
    <property type="entry name" value="METHYLTRANSFERASE"/>
    <property type="match status" value="1"/>
</dbReference>
<dbReference type="InterPro" id="IPR029063">
    <property type="entry name" value="SAM-dependent_MTases_sf"/>
</dbReference>
<dbReference type="PANTHER" id="PTHR43464:SF19">
    <property type="entry name" value="UBIQUINONE BIOSYNTHESIS O-METHYLTRANSFERASE, MITOCHONDRIAL"/>
    <property type="match status" value="1"/>
</dbReference>
<feature type="binding site" evidence="10">
    <location>
        <position position="214"/>
    </location>
    <ligand>
        <name>Mg(2+)</name>
        <dbReference type="ChEBI" id="CHEBI:18420"/>
    </ligand>
</feature>
<keyword evidence="9" id="KW-0325">Glycoprotein</keyword>
<evidence type="ECO:0000256" key="2">
    <source>
        <dbReference type="ARBA" id="ARBA00022603"/>
    </source>
</evidence>
<dbReference type="Pfam" id="PF13489">
    <property type="entry name" value="Methyltransf_23"/>
    <property type="match status" value="1"/>
</dbReference>
<keyword evidence="4" id="KW-0645">Protease</keyword>
<dbReference type="GO" id="GO:0006508">
    <property type="term" value="P:proteolysis"/>
    <property type="evidence" value="ECO:0007669"/>
    <property type="project" value="UniProtKB-KW"/>
</dbReference>
<dbReference type="GO" id="GO:0010420">
    <property type="term" value="F:polyprenyldihydroxybenzoate methyltransferase activity"/>
    <property type="evidence" value="ECO:0007669"/>
    <property type="project" value="UniProtKB-UniRule"/>
</dbReference>
<gene>
    <name evidence="10" type="primary">COQ3</name>
    <name evidence="11" type="ORF">P8C59_008666</name>
</gene>
<organism evidence="11 12">
    <name type="scientific">Phyllachora maydis</name>
    <dbReference type="NCBI Taxonomy" id="1825666"/>
    <lineage>
        <taxon>Eukaryota</taxon>
        <taxon>Fungi</taxon>
        <taxon>Dikarya</taxon>
        <taxon>Ascomycota</taxon>
        <taxon>Pezizomycotina</taxon>
        <taxon>Sordariomycetes</taxon>
        <taxon>Sordariomycetidae</taxon>
        <taxon>Phyllachorales</taxon>
        <taxon>Phyllachoraceae</taxon>
        <taxon>Phyllachora</taxon>
    </lineage>
</organism>
<comment type="subunit">
    <text evidence="10">Component of a multi-subunit COQ enzyme complex, composed of at least COQ3, COQ4, COQ5, COQ6, COQ7 and COQ9.</text>
</comment>
<dbReference type="InterPro" id="IPR001563">
    <property type="entry name" value="Peptidase_S10"/>
</dbReference>
<comment type="cofactor">
    <cofactor evidence="10">
        <name>Mg(2+)</name>
        <dbReference type="ChEBI" id="CHEBI:18420"/>
    </cofactor>
</comment>
<keyword evidence="5 10" id="KW-0808">Transferase</keyword>
<sequence>MKDRPRAAYTVVANTSNRTSARQIAMPARPPRCPHYLTVMRDDRVRRPAFPRPRAHSTASPPPPSSVNAKQISHFNSLAGTWWDPHGSSRVLHLMNPLRHDFIRACHSSQPDPPPTASRQQTLRYLDVGCGGGIFAESAARLPTTDLVTALDPSPEVLEVARRHARSDPALQRVAPDGRHKVLEYLCATIETLPLPGSLATQYDVVALWEVIEHVEQPAAFLERCGQFVKPGGWMVLSTIARTWMSWFTTNLVAEDILGMVPKGTHDWQKYINEDELRTHYAQRPGWGSPRVMGVVYVPGLGWKEVTGSEKADTPSLSAMHLPMSSLALPPLLGILSLARPSLAQYAPWNTTAKLTTVASPADPSVTITYTVPANVCTTAYATQQQYTGWVAVPSGNYTANIFFWFVGARQPTSSLTVWLSGGPGSSSMFGLFDETGPCEVVELGANRLGTAVRDWGWDRASNMLFIDQPNQVGFSYDVPTNGSLDLVTGTPVVPPQSLPSDRTAQTFLNGTFGSLNGNNTANTTEIAAMAIWHVLQAFLGAFPQLNPPPNSSVGVNLFAESYGGRYGPVFAELWEEQNWRRRNGTLSNSAVLDIQLKALGIMNGCVDDAVQGPYYTHMMANNTLAGVNTACEQATIACTTELLNPYADSGRSFYDIAHLTPESFPPSYYIEYLNSQDVQAAIGSRVNYSDVSGQVYQAFQTTGDWERGPIVPKLAALVEKGVRVGLVYGDRDFICNWLGGEAVSMSIASSIGGSYAANFPEAGYAPIIVNDSYIGGVVRQFGNLSFSRIFQSGHFVPAYQPETAFQVFARIILGTSVSSGASIDLSTFNTTATGLALPLRP</sequence>
<keyword evidence="6 10" id="KW-0831">Ubiquinone biosynthesis</keyword>
<accession>A0AAD9MEU0</accession>
<feature type="binding site" evidence="10">
    <location>
        <position position="210"/>
    </location>
    <ligand>
        <name>Mg(2+)</name>
        <dbReference type="ChEBI" id="CHEBI:18420"/>
    </ligand>
</feature>
<dbReference type="EC" id="2.1.1.114" evidence="10"/>
<dbReference type="GO" id="GO:0061542">
    <property type="term" value="F:3-demethylubiquinol 3-O-methyltransferase activity"/>
    <property type="evidence" value="ECO:0007669"/>
    <property type="project" value="UniProtKB-UniRule"/>
</dbReference>
<feature type="binding site" evidence="10">
    <location>
        <position position="213"/>
    </location>
    <ligand>
        <name>Mg(2+)</name>
        <dbReference type="ChEBI" id="CHEBI:18420"/>
    </ligand>
</feature>
<dbReference type="SUPFAM" id="SSF53474">
    <property type="entry name" value="alpha/beta-Hydrolases"/>
    <property type="match status" value="1"/>
</dbReference>
<keyword evidence="10" id="KW-0496">Mitochondrion</keyword>
<protein>
    <recommendedName>
        <fullName evidence="10">Ubiquinone biosynthesis O-methyltransferase, mitochondrial</fullName>
    </recommendedName>
    <alternativeName>
        <fullName evidence="10">3-demethylubiquinol 3-O-methyltransferase</fullName>
        <ecNumber evidence="10">2.1.1.64</ecNumber>
    </alternativeName>
    <alternativeName>
        <fullName evidence="10">3-demethylubiquinone 3-O-methyltransferase</fullName>
        <ecNumber evidence="10">2.1.1.-</ecNumber>
    </alternativeName>
    <alternativeName>
        <fullName evidence="10">Polyprenyldihydroxybenzoate methyltransferase</fullName>
        <ecNumber evidence="10">2.1.1.114</ecNumber>
    </alternativeName>
</protein>
<dbReference type="PRINTS" id="PR00724">
    <property type="entry name" value="CRBOXYPTASEC"/>
</dbReference>
<evidence type="ECO:0000256" key="7">
    <source>
        <dbReference type="ARBA" id="ARBA00022691"/>
    </source>
</evidence>
<keyword evidence="10" id="KW-0472">Membrane</keyword>
<dbReference type="GO" id="GO:0004185">
    <property type="term" value="F:serine-type carboxypeptidase activity"/>
    <property type="evidence" value="ECO:0007669"/>
    <property type="project" value="InterPro"/>
</dbReference>
<evidence type="ECO:0000256" key="3">
    <source>
        <dbReference type="ARBA" id="ARBA00022645"/>
    </source>
</evidence>
<dbReference type="Gene3D" id="3.40.50.1820">
    <property type="entry name" value="alpha/beta hydrolase"/>
    <property type="match status" value="1"/>
</dbReference>
<dbReference type="GO" id="GO:0032259">
    <property type="term" value="P:methylation"/>
    <property type="evidence" value="ECO:0007669"/>
    <property type="project" value="UniProtKB-KW"/>
</dbReference>
<evidence type="ECO:0000256" key="6">
    <source>
        <dbReference type="ARBA" id="ARBA00022688"/>
    </source>
</evidence>
<proteinExistence type="inferred from homology"/>
<evidence type="ECO:0000256" key="1">
    <source>
        <dbReference type="ARBA" id="ARBA00009431"/>
    </source>
</evidence>
<dbReference type="PROSITE" id="PS00131">
    <property type="entry name" value="CARBOXYPEPT_SER_SER"/>
    <property type="match status" value="1"/>
</dbReference>
<keyword evidence="7 10" id="KW-0949">S-adenosyl-L-methionine</keyword>
<dbReference type="HAMAP" id="MF_00472">
    <property type="entry name" value="UbiG"/>
    <property type="match status" value="1"/>
</dbReference>
<dbReference type="InterPro" id="IPR018202">
    <property type="entry name" value="Ser_caboxypep_ser_AS"/>
</dbReference>
<comment type="catalytic activity">
    <reaction evidence="10">
        <text>a 3-demethylubiquinol + S-adenosyl-L-methionine = a ubiquinol + S-adenosyl-L-homocysteine + H(+)</text>
        <dbReference type="Rhea" id="RHEA:44380"/>
        <dbReference type="Rhea" id="RHEA-COMP:9566"/>
        <dbReference type="Rhea" id="RHEA-COMP:10914"/>
        <dbReference type="ChEBI" id="CHEBI:15378"/>
        <dbReference type="ChEBI" id="CHEBI:17976"/>
        <dbReference type="ChEBI" id="CHEBI:57856"/>
        <dbReference type="ChEBI" id="CHEBI:59789"/>
        <dbReference type="ChEBI" id="CHEBI:84422"/>
        <dbReference type="EC" id="2.1.1.64"/>
    </reaction>
</comment>
<keyword evidence="10" id="KW-0460">Magnesium</keyword>